<reference evidence="1" key="1">
    <citation type="submission" date="2020-07" db="EMBL/GenBank/DDBJ databases">
        <authorList>
            <person name="Nieuwenhuis M."/>
            <person name="Van De Peppel L.J.J."/>
        </authorList>
    </citation>
    <scope>NUCLEOTIDE SEQUENCE</scope>
    <source>
        <strain evidence="1">AP01</strain>
        <tissue evidence="1">Mycelium</tissue>
    </source>
</reference>
<reference evidence="1" key="2">
    <citation type="submission" date="2021-10" db="EMBL/GenBank/DDBJ databases">
        <title>Phylogenomics reveals ancestral predisposition of the termite-cultivated fungus Termitomyces towards a domesticated lifestyle.</title>
        <authorList>
            <person name="Auxier B."/>
            <person name="Grum-Grzhimaylo A."/>
            <person name="Cardenas M.E."/>
            <person name="Lodge J.D."/>
            <person name="Laessoe T."/>
            <person name="Pedersen O."/>
            <person name="Smith M.E."/>
            <person name="Kuyper T.W."/>
            <person name="Franco-Molano E.A."/>
            <person name="Baroni T.J."/>
            <person name="Aanen D.K."/>
        </authorList>
    </citation>
    <scope>NUCLEOTIDE SEQUENCE</scope>
    <source>
        <strain evidence="1">AP01</strain>
        <tissue evidence="1">Mycelium</tissue>
    </source>
</reference>
<dbReference type="OrthoDB" id="3063780at2759"/>
<accession>A0A9P7K8V0</accession>
<sequence>NLTEGLLITRGLSVRRITSPTFYYANNTKLDLRMLNLIAACLTTGRSEGVAAAFDKSNGIRLILAKAEPILPTDLSATTEFLTTLMEVEYWIYLLPFLVGHHPFLLCFKTSYTPAKTNLYHLI</sequence>
<dbReference type="AlphaFoldDB" id="A0A9P7K8V0"/>
<organism evidence="1 2">
    <name type="scientific">Asterophora parasitica</name>
    <dbReference type="NCBI Taxonomy" id="117018"/>
    <lineage>
        <taxon>Eukaryota</taxon>
        <taxon>Fungi</taxon>
        <taxon>Dikarya</taxon>
        <taxon>Basidiomycota</taxon>
        <taxon>Agaricomycotina</taxon>
        <taxon>Agaricomycetes</taxon>
        <taxon>Agaricomycetidae</taxon>
        <taxon>Agaricales</taxon>
        <taxon>Tricholomatineae</taxon>
        <taxon>Lyophyllaceae</taxon>
        <taxon>Asterophora</taxon>
    </lineage>
</organism>
<proteinExistence type="predicted"/>
<keyword evidence="2" id="KW-1185">Reference proteome</keyword>
<comment type="caution">
    <text evidence="1">The sequence shown here is derived from an EMBL/GenBank/DDBJ whole genome shotgun (WGS) entry which is preliminary data.</text>
</comment>
<gene>
    <name evidence="1" type="ORF">DXG03_009558</name>
</gene>
<feature type="non-terminal residue" evidence="1">
    <location>
        <position position="1"/>
    </location>
</feature>
<name>A0A9P7K8V0_9AGAR</name>
<dbReference type="EMBL" id="JABCKV010000921">
    <property type="protein sequence ID" value="KAG5640275.1"/>
    <property type="molecule type" value="Genomic_DNA"/>
</dbReference>
<evidence type="ECO:0000313" key="1">
    <source>
        <dbReference type="EMBL" id="KAG5640275.1"/>
    </source>
</evidence>
<protein>
    <submittedName>
        <fullName evidence="1">Uncharacterized protein</fullName>
    </submittedName>
</protein>
<dbReference type="Proteomes" id="UP000775547">
    <property type="component" value="Unassembled WGS sequence"/>
</dbReference>
<evidence type="ECO:0000313" key="2">
    <source>
        <dbReference type="Proteomes" id="UP000775547"/>
    </source>
</evidence>